<proteinExistence type="predicted"/>
<organism evidence="4 5">
    <name type="scientific">Parathielavia hyrcaniae</name>
    <dbReference type="NCBI Taxonomy" id="113614"/>
    <lineage>
        <taxon>Eukaryota</taxon>
        <taxon>Fungi</taxon>
        <taxon>Dikarya</taxon>
        <taxon>Ascomycota</taxon>
        <taxon>Pezizomycotina</taxon>
        <taxon>Sordariomycetes</taxon>
        <taxon>Sordariomycetidae</taxon>
        <taxon>Sordariales</taxon>
        <taxon>Chaetomiaceae</taxon>
        <taxon>Parathielavia</taxon>
    </lineage>
</organism>
<feature type="region of interest" description="Disordered" evidence="2">
    <location>
        <begin position="46"/>
        <end position="67"/>
    </location>
</feature>
<dbReference type="InterPro" id="IPR035984">
    <property type="entry name" value="Acyl-CoA-binding_sf"/>
</dbReference>
<accession>A0AAN6T2K7</accession>
<keyword evidence="5" id="KW-1185">Reference proteome</keyword>
<evidence type="ECO:0000313" key="5">
    <source>
        <dbReference type="Proteomes" id="UP001305647"/>
    </source>
</evidence>
<sequence length="125" mass="13862">LAASTDRVFVHALKTVQAIPNTTTTRPPASDRMRLYGLYKQAMEGDVDGKTERPTAANATGSSSEEIVRERDKWDAWNSQKGLSRTEAKRCYIEVLIKTMRAYANTTSNALGLVAELEAVWNQAK</sequence>
<dbReference type="AlphaFoldDB" id="A0AAN6T2K7"/>
<evidence type="ECO:0000256" key="2">
    <source>
        <dbReference type="SAM" id="MobiDB-lite"/>
    </source>
</evidence>
<feature type="non-terminal residue" evidence="4">
    <location>
        <position position="125"/>
    </location>
</feature>
<dbReference type="Proteomes" id="UP001305647">
    <property type="component" value="Unassembled WGS sequence"/>
</dbReference>
<dbReference type="InterPro" id="IPR000582">
    <property type="entry name" value="Acyl-CoA-binding_protein"/>
</dbReference>
<dbReference type="PANTHER" id="PTHR23310:SF133">
    <property type="entry name" value="COA BINDING PROTEIN, PUTATIVE (AFU_ORTHOLOGUE AFUA_1G12300)-RELATED"/>
    <property type="match status" value="1"/>
</dbReference>
<dbReference type="PANTHER" id="PTHR23310">
    <property type="entry name" value="ACYL-COA-BINDING PROTEIN, ACBP"/>
    <property type="match status" value="1"/>
</dbReference>
<dbReference type="SUPFAM" id="SSF47027">
    <property type="entry name" value="Acyl-CoA binding protein"/>
    <property type="match status" value="1"/>
</dbReference>
<dbReference type="Pfam" id="PF00887">
    <property type="entry name" value="ACBP"/>
    <property type="match status" value="1"/>
</dbReference>
<comment type="caution">
    <text evidence="4">The sequence shown here is derived from an EMBL/GenBank/DDBJ whole genome shotgun (WGS) entry which is preliminary data.</text>
</comment>
<dbReference type="InterPro" id="IPR014352">
    <property type="entry name" value="FERM/acyl-CoA-bd_prot_sf"/>
</dbReference>
<dbReference type="GO" id="GO:0000062">
    <property type="term" value="F:fatty-acyl-CoA binding"/>
    <property type="evidence" value="ECO:0007669"/>
    <property type="project" value="InterPro"/>
</dbReference>
<feature type="non-terminal residue" evidence="4">
    <location>
        <position position="1"/>
    </location>
</feature>
<feature type="domain" description="ACB" evidence="3">
    <location>
        <begin position="5"/>
        <end position="105"/>
    </location>
</feature>
<dbReference type="PROSITE" id="PS51228">
    <property type="entry name" value="ACB_2"/>
    <property type="match status" value="1"/>
</dbReference>
<dbReference type="Gene3D" id="1.20.80.10">
    <property type="match status" value="1"/>
</dbReference>
<dbReference type="EMBL" id="MU863631">
    <property type="protein sequence ID" value="KAK4102478.1"/>
    <property type="molecule type" value="Genomic_DNA"/>
</dbReference>
<keyword evidence="1" id="KW-0446">Lipid-binding</keyword>
<name>A0AAN6T2K7_9PEZI</name>
<reference evidence="4" key="2">
    <citation type="submission" date="2023-05" db="EMBL/GenBank/DDBJ databases">
        <authorList>
            <consortium name="Lawrence Berkeley National Laboratory"/>
            <person name="Steindorff A."/>
            <person name="Hensen N."/>
            <person name="Bonometti L."/>
            <person name="Westerberg I."/>
            <person name="Brannstrom I.O."/>
            <person name="Guillou S."/>
            <person name="Cros-Aarteil S."/>
            <person name="Calhoun S."/>
            <person name="Haridas S."/>
            <person name="Kuo A."/>
            <person name="Mondo S."/>
            <person name="Pangilinan J."/>
            <person name="Riley R."/>
            <person name="Labutti K."/>
            <person name="Andreopoulos B."/>
            <person name="Lipzen A."/>
            <person name="Chen C."/>
            <person name="Yanf M."/>
            <person name="Daum C."/>
            <person name="Ng V."/>
            <person name="Clum A."/>
            <person name="Ohm R."/>
            <person name="Martin F."/>
            <person name="Silar P."/>
            <person name="Natvig D."/>
            <person name="Lalanne C."/>
            <person name="Gautier V."/>
            <person name="Ament-Velasquez S.L."/>
            <person name="Kruys A."/>
            <person name="Hutchinson M.I."/>
            <person name="Powell A.J."/>
            <person name="Barry K."/>
            <person name="Miller A.N."/>
            <person name="Grigoriev I.V."/>
            <person name="Debuchy R."/>
            <person name="Gladieux P."/>
            <person name="Thoren M.H."/>
            <person name="Johannesson H."/>
        </authorList>
    </citation>
    <scope>NUCLEOTIDE SEQUENCE</scope>
    <source>
        <strain evidence="4">CBS 757.83</strain>
    </source>
</reference>
<evidence type="ECO:0000256" key="1">
    <source>
        <dbReference type="ARBA" id="ARBA00023121"/>
    </source>
</evidence>
<dbReference type="GO" id="GO:0006631">
    <property type="term" value="P:fatty acid metabolic process"/>
    <property type="evidence" value="ECO:0007669"/>
    <property type="project" value="TreeGrafter"/>
</dbReference>
<reference evidence="4" key="1">
    <citation type="journal article" date="2023" name="Mol. Phylogenet. Evol.">
        <title>Genome-scale phylogeny and comparative genomics of the fungal order Sordariales.</title>
        <authorList>
            <person name="Hensen N."/>
            <person name="Bonometti L."/>
            <person name="Westerberg I."/>
            <person name="Brannstrom I.O."/>
            <person name="Guillou S."/>
            <person name="Cros-Aarteil S."/>
            <person name="Calhoun S."/>
            <person name="Haridas S."/>
            <person name="Kuo A."/>
            <person name="Mondo S."/>
            <person name="Pangilinan J."/>
            <person name="Riley R."/>
            <person name="LaButti K."/>
            <person name="Andreopoulos B."/>
            <person name="Lipzen A."/>
            <person name="Chen C."/>
            <person name="Yan M."/>
            <person name="Daum C."/>
            <person name="Ng V."/>
            <person name="Clum A."/>
            <person name="Steindorff A."/>
            <person name="Ohm R.A."/>
            <person name="Martin F."/>
            <person name="Silar P."/>
            <person name="Natvig D.O."/>
            <person name="Lalanne C."/>
            <person name="Gautier V."/>
            <person name="Ament-Velasquez S.L."/>
            <person name="Kruys A."/>
            <person name="Hutchinson M.I."/>
            <person name="Powell A.J."/>
            <person name="Barry K."/>
            <person name="Miller A.N."/>
            <person name="Grigoriev I.V."/>
            <person name="Debuchy R."/>
            <person name="Gladieux P."/>
            <person name="Hiltunen Thoren M."/>
            <person name="Johannesson H."/>
        </authorList>
    </citation>
    <scope>NUCLEOTIDE SEQUENCE</scope>
    <source>
        <strain evidence="4">CBS 757.83</strain>
    </source>
</reference>
<evidence type="ECO:0000313" key="4">
    <source>
        <dbReference type="EMBL" id="KAK4102478.1"/>
    </source>
</evidence>
<gene>
    <name evidence="4" type="ORF">N658DRAFT_386082</name>
</gene>
<protein>
    <submittedName>
        <fullName evidence="4">Acyl-CoA binding protein</fullName>
    </submittedName>
</protein>
<evidence type="ECO:0000259" key="3">
    <source>
        <dbReference type="PROSITE" id="PS51228"/>
    </source>
</evidence>